<gene>
    <name evidence="2" type="ORF">F0U60_10195</name>
</gene>
<organism evidence="2 3">
    <name type="scientific">Archangium minus</name>
    <dbReference type="NCBI Taxonomy" id="83450"/>
    <lineage>
        <taxon>Bacteria</taxon>
        <taxon>Pseudomonadati</taxon>
        <taxon>Myxococcota</taxon>
        <taxon>Myxococcia</taxon>
        <taxon>Myxococcales</taxon>
        <taxon>Cystobacterineae</taxon>
        <taxon>Archangiaceae</taxon>
        <taxon>Archangium</taxon>
    </lineage>
</organism>
<feature type="signal peptide" evidence="1">
    <location>
        <begin position="1"/>
        <end position="23"/>
    </location>
</feature>
<sequence length="176" mass="18888">MRGMKKLCWMALAVVSVLGTGCGGDGLTPEEQERLVGSYRLPQDGVPNDNAPVGPFCCTGTTLIVQAPNGEGALGYAHFFFWEGQAYNFEGGSIAPDVILPLSGRSTLDSGHGDEEKGQISFTAAELKAGVSRRTRVGALEYIITVERVETLDYAGRPYFRMGSLEVSVDVLRVKP</sequence>
<keyword evidence="1" id="KW-0732">Signal</keyword>
<evidence type="ECO:0008006" key="4">
    <source>
        <dbReference type="Google" id="ProtNLM"/>
    </source>
</evidence>
<dbReference type="PROSITE" id="PS51257">
    <property type="entry name" value="PROKAR_LIPOPROTEIN"/>
    <property type="match status" value="1"/>
</dbReference>
<feature type="chain" id="PRO_5047313788" description="Lipoprotein" evidence="1">
    <location>
        <begin position="24"/>
        <end position="176"/>
    </location>
</feature>
<proteinExistence type="predicted"/>
<evidence type="ECO:0000256" key="1">
    <source>
        <dbReference type="SAM" id="SignalP"/>
    </source>
</evidence>
<keyword evidence="3" id="KW-1185">Reference proteome</keyword>
<name>A0ABY9WL34_9BACT</name>
<evidence type="ECO:0000313" key="2">
    <source>
        <dbReference type="EMBL" id="WNG44438.1"/>
    </source>
</evidence>
<accession>A0ABY9WL34</accession>
<protein>
    <recommendedName>
        <fullName evidence="4">Lipoprotein</fullName>
    </recommendedName>
</protein>
<dbReference type="RefSeq" id="WP_395817237.1">
    <property type="nucleotide sequence ID" value="NZ_CP043494.1"/>
</dbReference>
<dbReference type="EMBL" id="CP043494">
    <property type="protein sequence ID" value="WNG44438.1"/>
    <property type="molecule type" value="Genomic_DNA"/>
</dbReference>
<reference evidence="2 3" key="1">
    <citation type="submission" date="2019-08" db="EMBL/GenBank/DDBJ databases">
        <title>Archangium and Cystobacter genomes.</title>
        <authorList>
            <person name="Chen I.-C.K."/>
            <person name="Wielgoss S."/>
        </authorList>
    </citation>
    <scope>NUCLEOTIDE SEQUENCE [LARGE SCALE GENOMIC DNA]</scope>
    <source>
        <strain evidence="2 3">Cbm 6</strain>
    </source>
</reference>
<evidence type="ECO:0000313" key="3">
    <source>
        <dbReference type="Proteomes" id="UP001611383"/>
    </source>
</evidence>
<dbReference type="Proteomes" id="UP001611383">
    <property type="component" value="Chromosome"/>
</dbReference>